<dbReference type="EMBL" id="CP025057">
    <property type="protein sequence ID" value="AUB31327.1"/>
    <property type="molecule type" value="Genomic_DNA"/>
</dbReference>
<protein>
    <recommendedName>
        <fullName evidence="3">HNH endonuclease</fullName>
    </recommendedName>
</protein>
<dbReference type="KEGG" id="sfz:SFLOR_v1c02700"/>
<organism evidence="1 2">
    <name type="scientific">Spiroplasma floricola 23-6</name>
    <dbReference type="NCBI Taxonomy" id="1336749"/>
    <lineage>
        <taxon>Bacteria</taxon>
        <taxon>Bacillati</taxon>
        <taxon>Mycoplasmatota</taxon>
        <taxon>Mollicutes</taxon>
        <taxon>Entomoplasmatales</taxon>
        <taxon>Spiroplasmataceae</taxon>
        <taxon>Spiroplasma</taxon>
    </lineage>
</organism>
<evidence type="ECO:0000313" key="1">
    <source>
        <dbReference type="EMBL" id="AUB31327.1"/>
    </source>
</evidence>
<evidence type="ECO:0008006" key="3">
    <source>
        <dbReference type="Google" id="ProtNLM"/>
    </source>
</evidence>
<accession>A0A2K8SCY6</accession>
<dbReference type="RefSeq" id="WP_100916316.1">
    <property type="nucleotide sequence ID" value="NZ_CP025057.1"/>
</dbReference>
<name>A0A2K8SCY6_9MOLU</name>
<proteinExistence type="predicted"/>
<keyword evidence="2" id="KW-1185">Reference proteome</keyword>
<dbReference type="AlphaFoldDB" id="A0A2K8SCY6"/>
<evidence type="ECO:0000313" key="2">
    <source>
        <dbReference type="Proteomes" id="UP000231823"/>
    </source>
</evidence>
<reference evidence="1 2" key="1">
    <citation type="submission" date="2017-12" db="EMBL/GenBank/DDBJ databases">
        <title>Complete genome sequence of Spiroplasma floricola 23-6 (ATCC 29989).</title>
        <authorList>
            <person name="Tsai Y.-M."/>
            <person name="Wu P.-S."/>
            <person name="Lo W.-S."/>
            <person name="Kuo C.-H."/>
        </authorList>
    </citation>
    <scope>NUCLEOTIDE SEQUENCE [LARGE SCALE GENOMIC DNA]</scope>
    <source>
        <strain evidence="1 2">23-6</strain>
    </source>
</reference>
<sequence>MAKILENNEIEFTKDDLKLAWQNSPTLINKDEKDFRMCFICKFFMIRENFEQGDLAWICEFIDLKHFSLEPVNLIAIHPGCRELRHKDDCTKIVKKIKAAQWSAV</sequence>
<gene>
    <name evidence="1" type="ORF">SFLOR_v1c02700</name>
</gene>
<dbReference type="Proteomes" id="UP000231823">
    <property type="component" value="Chromosome"/>
</dbReference>
<dbReference type="OrthoDB" id="391956at2"/>